<dbReference type="Proteomes" id="UP000000493">
    <property type="component" value="Chromosome"/>
</dbReference>
<evidence type="ECO:0000313" key="1">
    <source>
        <dbReference type="EMBL" id="AEI48981.1"/>
    </source>
</evidence>
<dbReference type="AlphaFoldDB" id="A0A7U3ZKR1"/>
<gene>
    <name evidence="1" type="ordered locus">Runsl_2580</name>
</gene>
<proteinExistence type="predicted"/>
<keyword evidence="2" id="KW-1185">Reference proteome</keyword>
<evidence type="ECO:0000313" key="2">
    <source>
        <dbReference type="Proteomes" id="UP000000493"/>
    </source>
</evidence>
<protein>
    <submittedName>
        <fullName evidence="1">Uncharacterized protein</fullName>
    </submittedName>
</protein>
<accession>A0A7U3ZKR1</accession>
<sequence>MEIRVVYYHNGFESRWVIFQEILHVSNEYITGHITMVRVCLQGIVSLKKTCCCKHITSQGRQLISVFLWQPIIYRVGIEADPRLITLLRCDNTIGVFSLLYGLFPNP</sequence>
<reference evidence="2" key="1">
    <citation type="submission" date="2011-06" db="EMBL/GenBank/DDBJ databases">
        <title>The complete genome of chromosome of Runella slithyformis DSM 19594.</title>
        <authorList>
            <consortium name="US DOE Joint Genome Institute (JGI-PGF)"/>
            <person name="Lucas S."/>
            <person name="Han J."/>
            <person name="Lapidus A."/>
            <person name="Bruce D."/>
            <person name="Goodwin L."/>
            <person name="Pitluck S."/>
            <person name="Peters L."/>
            <person name="Kyrpides N."/>
            <person name="Mavromatis K."/>
            <person name="Ivanova N."/>
            <person name="Ovchinnikova G."/>
            <person name="Zhang X."/>
            <person name="Misra M."/>
            <person name="Detter J.C."/>
            <person name="Tapia R."/>
            <person name="Han C."/>
            <person name="Land M."/>
            <person name="Hauser L."/>
            <person name="Markowitz V."/>
            <person name="Cheng J.-F."/>
            <person name="Hugenholtz P."/>
            <person name="Woyke T."/>
            <person name="Wu D."/>
            <person name="Tindall B."/>
            <person name="Faehrich R."/>
            <person name="Brambilla E."/>
            <person name="Klenk H.-P."/>
            <person name="Eisen J.A."/>
        </authorList>
    </citation>
    <scope>NUCLEOTIDE SEQUENCE [LARGE SCALE GENOMIC DNA]</scope>
    <source>
        <strain evidence="2">ATCC 29530 / DSM 19594 / LMG 11500 / NCIMB 11436 / LSU 4</strain>
    </source>
</reference>
<organism evidence="1 2">
    <name type="scientific">Runella slithyformis (strain ATCC 29530 / DSM 19594 / LMG 11500 / NCIMB 11436 / LSU 4)</name>
    <dbReference type="NCBI Taxonomy" id="761193"/>
    <lineage>
        <taxon>Bacteria</taxon>
        <taxon>Pseudomonadati</taxon>
        <taxon>Bacteroidota</taxon>
        <taxon>Cytophagia</taxon>
        <taxon>Cytophagales</taxon>
        <taxon>Spirosomataceae</taxon>
        <taxon>Runella</taxon>
    </lineage>
</organism>
<dbReference type="KEGG" id="rsi:Runsl_2580"/>
<dbReference type="EMBL" id="CP002859">
    <property type="protein sequence ID" value="AEI48981.1"/>
    <property type="molecule type" value="Genomic_DNA"/>
</dbReference>
<reference evidence="1 2" key="2">
    <citation type="journal article" date="2012" name="Stand. Genomic Sci.">
        <title>Complete genome sequence of the aquatic bacterium Runella slithyformis type strain (LSU 4(T)).</title>
        <authorList>
            <person name="Copeland A."/>
            <person name="Zhang X."/>
            <person name="Misra M."/>
            <person name="Lapidus A."/>
            <person name="Nolan M."/>
            <person name="Lucas S."/>
            <person name="Deshpande S."/>
            <person name="Cheng J.F."/>
            <person name="Tapia R."/>
            <person name="Goodwin L.A."/>
            <person name="Pitluck S."/>
            <person name="Liolios K."/>
            <person name="Pagani I."/>
            <person name="Ivanova N."/>
            <person name="Mikhailova N."/>
            <person name="Pati A."/>
            <person name="Chen A."/>
            <person name="Palaniappan K."/>
            <person name="Land M."/>
            <person name="Hauser L."/>
            <person name="Pan C."/>
            <person name="Jeffries C.D."/>
            <person name="Detter J.C."/>
            <person name="Brambilla E.M."/>
            <person name="Rohde M."/>
            <person name="Djao O.D."/>
            <person name="Goker M."/>
            <person name="Sikorski J."/>
            <person name="Tindall B.J."/>
            <person name="Woyke T."/>
            <person name="Bristow J."/>
            <person name="Eisen J.A."/>
            <person name="Markowitz V."/>
            <person name="Hugenholtz P."/>
            <person name="Kyrpides N.C."/>
            <person name="Klenk H.P."/>
            <person name="Mavromatis K."/>
        </authorList>
    </citation>
    <scope>NUCLEOTIDE SEQUENCE [LARGE SCALE GENOMIC DNA]</scope>
    <source>
        <strain evidence="2">ATCC 29530 / DSM 19594 / LMG 11500 / NCIMB 11436 / LSU 4</strain>
    </source>
</reference>
<name>A0A7U3ZKR1_RUNSL</name>